<dbReference type="SUPFAM" id="SSF57903">
    <property type="entry name" value="FYVE/PHD zinc finger"/>
    <property type="match status" value="1"/>
</dbReference>
<evidence type="ECO:0000256" key="1">
    <source>
        <dbReference type="ARBA" id="ARBA00022553"/>
    </source>
</evidence>
<accession>A0A3Q2EJP1</accession>
<protein>
    <submittedName>
        <fullName evidence="16">Regulating synaptic membrane exocytosis protein 2-like</fullName>
    </submittedName>
</protein>
<dbReference type="GO" id="GO:0042391">
    <property type="term" value="P:regulation of membrane potential"/>
    <property type="evidence" value="ECO:0007669"/>
    <property type="project" value="TreeGrafter"/>
</dbReference>
<dbReference type="Pfam" id="PF17820">
    <property type="entry name" value="PDZ_6"/>
    <property type="match status" value="1"/>
</dbReference>
<evidence type="ECO:0000259" key="12">
    <source>
        <dbReference type="PROSITE" id="PS50004"/>
    </source>
</evidence>
<dbReference type="InterPro" id="IPR036034">
    <property type="entry name" value="PDZ_sf"/>
</dbReference>
<keyword evidence="5" id="KW-0221">Differentiation</keyword>
<evidence type="ECO:0000256" key="4">
    <source>
        <dbReference type="ARBA" id="ARBA00022771"/>
    </source>
</evidence>
<dbReference type="GO" id="GO:2000300">
    <property type="term" value="P:regulation of synaptic vesicle exocytosis"/>
    <property type="evidence" value="ECO:0007669"/>
    <property type="project" value="TreeGrafter"/>
</dbReference>
<dbReference type="PROSITE" id="PS50916">
    <property type="entry name" value="RABBD"/>
    <property type="match status" value="1"/>
</dbReference>
<dbReference type="GO" id="GO:0031267">
    <property type="term" value="F:small GTPase binding"/>
    <property type="evidence" value="ECO:0007669"/>
    <property type="project" value="InterPro"/>
</dbReference>
<dbReference type="Pfam" id="PF00168">
    <property type="entry name" value="C2"/>
    <property type="match status" value="2"/>
</dbReference>
<dbReference type="InterPro" id="IPR010911">
    <property type="entry name" value="Rab_BD"/>
</dbReference>
<dbReference type="Gene3D" id="3.30.40.10">
    <property type="entry name" value="Zinc/RING finger domain, C3HC4 (zinc finger)"/>
    <property type="match status" value="1"/>
</dbReference>
<dbReference type="InterPro" id="IPR017455">
    <property type="entry name" value="Znf_FYVE-rel"/>
</dbReference>
<comment type="subcellular location">
    <subcellularLocation>
        <location evidence="8">Synapse</location>
    </subcellularLocation>
</comment>
<feature type="region of interest" description="Disordered" evidence="11">
    <location>
        <begin position="924"/>
        <end position="956"/>
    </location>
</feature>
<feature type="region of interest" description="Disordered" evidence="11">
    <location>
        <begin position="1009"/>
        <end position="1063"/>
    </location>
</feature>
<dbReference type="FunFam" id="2.60.40.150:FF:000001">
    <property type="entry name" value="Regulating synaptic membrane exocytosis 3, isoform CRA_a"/>
    <property type="match status" value="1"/>
</dbReference>
<feature type="region of interest" description="Disordered" evidence="11">
    <location>
        <begin position="733"/>
        <end position="760"/>
    </location>
</feature>
<feature type="domain" description="FYVE-type" evidence="14">
    <location>
        <begin position="77"/>
        <end position="133"/>
    </location>
</feature>
<evidence type="ECO:0000256" key="9">
    <source>
        <dbReference type="PROSITE-ProRule" id="PRU00091"/>
    </source>
</evidence>
<evidence type="ECO:0000256" key="3">
    <source>
        <dbReference type="ARBA" id="ARBA00022737"/>
    </source>
</evidence>
<feature type="region of interest" description="Disordered" evidence="11">
    <location>
        <begin position="1"/>
        <end position="23"/>
    </location>
</feature>
<dbReference type="InterPro" id="IPR041489">
    <property type="entry name" value="PDZ_6"/>
</dbReference>
<keyword evidence="2" id="KW-0479">Metal-binding</keyword>
<dbReference type="SMART" id="SM00228">
    <property type="entry name" value="PDZ"/>
    <property type="match status" value="1"/>
</dbReference>
<keyword evidence="17" id="KW-1185">Reference proteome</keyword>
<dbReference type="PROSITE" id="PS50106">
    <property type="entry name" value="PDZ"/>
    <property type="match status" value="1"/>
</dbReference>
<keyword evidence="1" id="KW-0597">Phosphoprotein</keyword>
<evidence type="ECO:0000256" key="5">
    <source>
        <dbReference type="ARBA" id="ARBA00022782"/>
    </source>
</evidence>
<evidence type="ECO:0000259" key="15">
    <source>
        <dbReference type="PROSITE" id="PS50916"/>
    </source>
</evidence>
<dbReference type="GO" id="GO:0006886">
    <property type="term" value="P:intracellular protein transport"/>
    <property type="evidence" value="ECO:0007669"/>
    <property type="project" value="InterPro"/>
</dbReference>
<dbReference type="Ensembl" id="ENSCVAT00000033271.1">
    <property type="protein sequence ID" value="ENSCVAP00000032803.1"/>
    <property type="gene ID" value="ENSCVAG00000000601.1"/>
</dbReference>
<dbReference type="GeneTree" id="ENSGT00940000167426"/>
<organism evidence="16 17">
    <name type="scientific">Cyprinodon variegatus</name>
    <name type="common">Sheepshead minnow</name>
    <dbReference type="NCBI Taxonomy" id="28743"/>
    <lineage>
        <taxon>Eukaryota</taxon>
        <taxon>Metazoa</taxon>
        <taxon>Chordata</taxon>
        <taxon>Craniata</taxon>
        <taxon>Vertebrata</taxon>
        <taxon>Euteleostomi</taxon>
        <taxon>Actinopterygii</taxon>
        <taxon>Neopterygii</taxon>
        <taxon>Teleostei</taxon>
        <taxon>Neoteleostei</taxon>
        <taxon>Acanthomorphata</taxon>
        <taxon>Ovalentaria</taxon>
        <taxon>Atherinomorphae</taxon>
        <taxon>Cyprinodontiformes</taxon>
        <taxon>Cyprinodontidae</taxon>
        <taxon>Cyprinodon</taxon>
    </lineage>
</organism>
<dbReference type="PROSITE" id="PS50004">
    <property type="entry name" value="C2"/>
    <property type="match status" value="2"/>
</dbReference>
<evidence type="ECO:0000313" key="16">
    <source>
        <dbReference type="Ensembl" id="ENSCVAP00000032803.1"/>
    </source>
</evidence>
<keyword evidence="4 9" id="KW-0863">Zinc-finger</keyword>
<dbReference type="CDD" id="cd06714">
    <property type="entry name" value="PDZ_RIM-like"/>
    <property type="match status" value="1"/>
</dbReference>
<feature type="domain" description="C2" evidence="12">
    <location>
        <begin position="588"/>
        <end position="711"/>
    </location>
</feature>
<feature type="region of interest" description="Disordered" evidence="11">
    <location>
        <begin position="307"/>
        <end position="365"/>
    </location>
</feature>
<dbReference type="GO" id="GO:0048788">
    <property type="term" value="C:cytoskeleton of presynaptic active zone"/>
    <property type="evidence" value="ECO:0007669"/>
    <property type="project" value="TreeGrafter"/>
</dbReference>
<feature type="coiled-coil region" evidence="10">
    <location>
        <begin position="32"/>
        <end position="69"/>
    </location>
</feature>
<feature type="domain" description="PDZ" evidence="13">
    <location>
        <begin position="437"/>
        <end position="532"/>
    </location>
</feature>
<evidence type="ECO:0000259" key="14">
    <source>
        <dbReference type="PROSITE" id="PS50178"/>
    </source>
</evidence>
<evidence type="ECO:0000256" key="10">
    <source>
        <dbReference type="SAM" id="Coils"/>
    </source>
</evidence>
<feature type="region of interest" description="Disordered" evidence="11">
    <location>
        <begin position="549"/>
        <end position="568"/>
    </location>
</feature>
<dbReference type="GO" id="GO:0048167">
    <property type="term" value="P:regulation of synaptic plasticity"/>
    <property type="evidence" value="ECO:0007669"/>
    <property type="project" value="TreeGrafter"/>
</dbReference>
<dbReference type="FunFam" id="2.60.40.150:FF:000003">
    <property type="entry name" value="Regulating synaptic membrane exocytosis protein 2"/>
    <property type="match status" value="1"/>
</dbReference>
<dbReference type="GO" id="GO:0050806">
    <property type="term" value="P:positive regulation of synaptic transmission"/>
    <property type="evidence" value="ECO:0007669"/>
    <property type="project" value="TreeGrafter"/>
</dbReference>
<reference evidence="16" key="2">
    <citation type="submission" date="2025-09" db="UniProtKB">
        <authorList>
            <consortium name="Ensembl"/>
        </authorList>
    </citation>
    <scope>IDENTIFICATION</scope>
</reference>
<dbReference type="InterPro" id="IPR035892">
    <property type="entry name" value="C2_domain_sf"/>
</dbReference>
<evidence type="ECO:0000256" key="8">
    <source>
        <dbReference type="ARBA" id="ARBA00034103"/>
    </source>
</evidence>
<dbReference type="PROSITE" id="PS50178">
    <property type="entry name" value="ZF_FYVE"/>
    <property type="match status" value="1"/>
</dbReference>
<dbReference type="InterPro" id="IPR054386">
    <property type="entry name" value="RIM_Znf"/>
</dbReference>
<proteinExistence type="predicted"/>
<sequence length="1282" mass="143869">MSGAAGLAPPTGAGPELPDLSHLTEEERRIILSVMERQKKEEEKEQSMLKKLHQQFEMYKDQVKKLGEEPPAAQTARAESPTCGICHKTKFADGCGRACCYCQSRFCARCGGRVPLRANKVMWVCNVCRKQQEILTRSGEFYPNASPPHAPIQGAPGPMGPLSNGATDQRRSPSYYDGGGRMPRSPSDHGLDRRTRSLHSYHGNGEEELRVQRRPIKDRRGRWHSQDHPLDPVLVDRELRRRQEEEFQARYRSDPNLARYPVKPQPSEETMRMLAQVGRVRHQRRHSDVSLAAAEPEHLNLRHSAVRQNRPQGIMGSGSQRSFSVDRASNHLSPTSPRRSPLPQQLLDPSSALKRKPANESMAQRGRMMGKMHVIGSFSSSEEELLTTPEYTSCDEPDRDMESQWWDYGTWHGEPAPMSMQPVTWQPSKDGERLIGRIVLNKRMKDGTVPADTGALLGLKVVGGKMTESGRLCAFITKVKRGSLADTVGHLRPGDQVLEWNGRVLQGATFNEVYDIIMESKPEPQVELVVCRPIRRDVSRAADASSVHLDSSSSSFDSQKVGPSISVTSPMSPSVLSGQVSSVNRRPLVPRIQIKLWYDKVGHQLIVTVLGAKELPVRDDGRPRNPYVKIYFLPDRSDKSKRRTKTVKKSLEPRWNQTFMYSPVHRREFRERMLELTVWDQARVREEESQFLGEVLIELESALLDDQPHWYKLQLHDVSSVPLPNASPYLQRRGLQAEPSQSSRRLQNKGPYFNSGSQRISDSEFSDYDCEDGIGVISDYRQNGRDFHSSTLSVPEQVISSNHCSRSELVRRSRSPSQPPPQSGNPLYPLYREDAVRLLRGSKLNRAYSDATQYSSLDRRHLRRMSVANSLDSYDRYFNGPQQTWTNHVMNGGVEDYSQDFIPDFPFEPDAYDEELLRANARVGSNMTSPTGTTVFPRRGRQLPVVPPKGALDRSVMKDPTKMRDSLSFKSSDSDVSDVSAMSNASETRTALKIRAASTAGATLTKSSSVGGEICSLGRNDDDDDDKKRRSSFGAKMMGMVGLGKKSQSASQLNPEEEEKKKKVIRLPVQRSVETGLAIEFKSRFTRQPSRDPDAEDPKPGALIFPGVKLASDKQFTGFLEGLGPGQLAGRQTLATPPMGDIQIGMVYRKERLDVEVIRARGLVGKQGNKNTPAPYVKVYLMDNGKCVLKRRTRLARKTLDPLYQQQLQFEENPEGKVLQIIVWGDYGRMDHKSFMGAAQILLDDLDLSNMVIGWFKLFPATSLVDPALAPLTNKETEGAKS</sequence>
<dbReference type="InterPro" id="IPR001478">
    <property type="entry name" value="PDZ"/>
</dbReference>
<name>A0A3Q2EJP1_CYPVA</name>
<dbReference type="InterPro" id="IPR039032">
    <property type="entry name" value="Rim-like"/>
</dbReference>
<dbReference type="Proteomes" id="UP000265020">
    <property type="component" value="Unassembled WGS sequence"/>
</dbReference>
<reference evidence="16" key="1">
    <citation type="submission" date="2025-08" db="UniProtKB">
        <authorList>
            <consortium name="Ensembl"/>
        </authorList>
    </citation>
    <scope>IDENTIFICATION</scope>
</reference>
<dbReference type="SMART" id="SM00239">
    <property type="entry name" value="C2"/>
    <property type="match status" value="2"/>
</dbReference>
<dbReference type="Gene3D" id="2.30.42.10">
    <property type="match status" value="1"/>
</dbReference>
<dbReference type="InterPro" id="IPR011011">
    <property type="entry name" value="Znf_FYVE_PHD"/>
</dbReference>
<feature type="compositionally biased region" description="Polar residues" evidence="11">
    <location>
        <begin position="307"/>
        <end position="323"/>
    </location>
</feature>
<feature type="region of interest" description="Disordered" evidence="11">
    <location>
        <begin position="803"/>
        <end position="830"/>
    </location>
</feature>
<evidence type="ECO:0000256" key="11">
    <source>
        <dbReference type="SAM" id="MobiDB-lite"/>
    </source>
</evidence>
<dbReference type="Pfam" id="PF22601">
    <property type="entry name" value="RIM2a_ZnF"/>
    <property type="match status" value="1"/>
</dbReference>
<dbReference type="GO" id="GO:0030154">
    <property type="term" value="P:cell differentiation"/>
    <property type="evidence" value="ECO:0007669"/>
    <property type="project" value="UniProtKB-KW"/>
</dbReference>
<keyword evidence="6" id="KW-0862">Zinc</keyword>
<evidence type="ECO:0000313" key="17">
    <source>
        <dbReference type="Proteomes" id="UP000265020"/>
    </source>
</evidence>
<dbReference type="FunFam" id="2.30.42.10:FF:000003">
    <property type="entry name" value="Regulating synaptic membrane exocytosis protein 1, putative"/>
    <property type="match status" value="1"/>
</dbReference>
<feature type="domain" description="C2" evidence="12">
    <location>
        <begin position="1138"/>
        <end position="1256"/>
    </location>
</feature>
<dbReference type="PANTHER" id="PTHR12157">
    <property type="entry name" value="REGULATING SYNAPTIC MEMBRANE EXOCYTOSIS PROTEIN"/>
    <property type="match status" value="1"/>
</dbReference>
<dbReference type="SUPFAM" id="SSF50156">
    <property type="entry name" value="PDZ domain-like"/>
    <property type="match status" value="1"/>
</dbReference>
<feature type="compositionally biased region" description="Polar residues" evidence="11">
    <location>
        <begin position="924"/>
        <end position="934"/>
    </location>
</feature>
<feature type="compositionally biased region" description="Basic and acidic residues" evidence="11">
    <location>
        <begin position="186"/>
        <end position="195"/>
    </location>
</feature>
<keyword evidence="7" id="KW-0770">Synapse</keyword>
<dbReference type="PANTHER" id="PTHR12157:SF15">
    <property type="entry name" value="REGULATING SYNAPTIC MEMBRANE EXOCYTOSIS PROTEIN 2"/>
    <property type="match status" value="1"/>
</dbReference>
<dbReference type="GO" id="GO:0008270">
    <property type="term" value="F:zinc ion binding"/>
    <property type="evidence" value="ECO:0007669"/>
    <property type="project" value="UniProtKB-KW"/>
</dbReference>
<keyword evidence="3" id="KW-0677">Repeat</keyword>
<dbReference type="CDD" id="cd04031">
    <property type="entry name" value="C2A_RIM1alpha"/>
    <property type="match status" value="1"/>
</dbReference>
<feature type="domain" description="RabBD" evidence="15">
    <location>
        <begin position="17"/>
        <end position="145"/>
    </location>
</feature>
<dbReference type="Gene3D" id="2.60.40.150">
    <property type="entry name" value="C2 domain"/>
    <property type="match status" value="2"/>
</dbReference>
<dbReference type="InterPro" id="IPR013083">
    <property type="entry name" value="Znf_RING/FYVE/PHD"/>
</dbReference>
<dbReference type="GO" id="GO:0048791">
    <property type="term" value="P:calcium ion-regulated exocytosis of neurotransmitter"/>
    <property type="evidence" value="ECO:0007669"/>
    <property type="project" value="TreeGrafter"/>
</dbReference>
<dbReference type="GO" id="GO:0044325">
    <property type="term" value="F:transmembrane transporter binding"/>
    <property type="evidence" value="ECO:0007669"/>
    <property type="project" value="TreeGrafter"/>
</dbReference>
<evidence type="ECO:0000256" key="7">
    <source>
        <dbReference type="ARBA" id="ARBA00023018"/>
    </source>
</evidence>
<evidence type="ECO:0000256" key="6">
    <source>
        <dbReference type="ARBA" id="ARBA00022833"/>
    </source>
</evidence>
<dbReference type="InterPro" id="IPR000008">
    <property type="entry name" value="C2_dom"/>
</dbReference>
<evidence type="ECO:0000259" key="13">
    <source>
        <dbReference type="PROSITE" id="PS50106"/>
    </source>
</evidence>
<dbReference type="GO" id="GO:0042734">
    <property type="term" value="C:presynaptic membrane"/>
    <property type="evidence" value="ECO:0007669"/>
    <property type="project" value="TreeGrafter"/>
</dbReference>
<evidence type="ECO:0000256" key="2">
    <source>
        <dbReference type="ARBA" id="ARBA00022723"/>
    </source>
</evidence>
<dbReference type="CDD" id="cd04028">
    <property type="entry name" value="C2B_RIM1alpha"/>
    <property type="match status" value="1"/>
</dbReference>
<dbReference type="FunFam" id="3.30.40.10:FF:000044">
    <property type="entry name" value="Regulating synaptic membrane exocytosis protein 2"/>
    <property type="match status" value="1"/>
</dbReference>
<feature type="compositionally biased region" description="Low complexity" evidence="11">
    <location>
        <begin position="1"/>
        <end position="18"/>
    </location>
</feature>
<feature type="region of interest" description="Disordered" evidence="11">
    <location>
        <begin position="140"/>
        <end position="213"/>
    </location>
</feature>
<feature type="compositionally biased region" description="Low complexity" evidence="11">
    <location>
        <begin position="549"/>
        <end position="558"/>
    </location>
</feature>
<dbReference type="SUPFAM" id="SSF49562">
    <property type="entry name" value="C2 domain (Calcium/lipid-binding domain, CaLB)"/>
    <property type="match status" value="2"/>
</dbReference>
<keyword evidence="10" id="KW-0175">Coiled coil</keyword>
<feature type="compositionally biased region" description="Low complexity" evidence="11">
    <location>
        <begin position="332"/>
        <end position="343"/>
    </location>
</feature>